<dbReference type="Gene3D" id="3.20.20.80">
    <property type="entry name" value="Glycosidases"/>
    <property type="match status" value="1"/>
</dbReference>
<dbReference type="Pfam" id="PF00128">
    <property type="entry name" value="Alpha-amylase"/>
    <property type="match status" value="1"/>
</dbReference>
<name>S7URA8_DESML</name>
<dbReference type="STRING" id="897.B2D07_07000"/>
<dbReference type="PANTHER" id="PTHR43002">
    <property type="entry name" value="GLYCOGEN DEBRANCHING ENZYME"/>
    <property type="match status" value="1"/>
</dbReference>
<dbReference type="SUPFAM" id="SSF51445">
    <property type="entry name" value="(Trans)glycosidases"/>
    <property type="match status" value="1"/>
</dbReference>
<dbReference type="EMBL" id="ATHJ01000110">
    <property type="protein sequence ID" value="EPR34828.1"/>
    <property type="molecule type" value="Genomic_DNA"/>
</dbReference>
<dbReference type="SMART" id="SM00642">
    <property type="entry name" value="Aamy"/>
    <property type="match status" value="1"/>
</dbReference>
<protein>
    <submittedName>
        <fullName evidence="2">Alpha amylase catalytic region</fullName>
    </submittedName>
</protein>
<organism evidence="2 3">
    <name type="scientific">Desulfococcus multivorans DSM 2059</name>
    <dbReference type="NCBI Taxonomy" id="1121405"/>
    <lineage>
        <taxon>Bacteria</taxon>
        <taxon>Pseudomonadati</taxon>
        <taxon>Thermodesulfobacteriota</taxon>
        <taxon>Desulfobacteria</taxon>
        <taxon>Desulfobacterales</taxon>
        <taxon>Desulfococcaceae</taxon>
        <taxon>Desulfococcus</taxon>
    </lineage>
</organism>
<keyword evidence="3" id="KW-1185">Reference proteome</keyword>
<dbReference type="CDD" id="cd11350">
    <property type="entry name" value="AmyAc_4"/>
    <property type="match status" value="1"/>
</dbReference>
<proteinExistence type="predicted"/>
<reference evidence="2 3" key="1">
    <citation type="journal article" date="2013" name="Genome Announc.">
        <title>Draft genome sequences for three mercury-methylating, sulfate-reducing bacteria.</title>
        <authorList>
            <person name="Brown S.D."/>
            <person name="Hurt R.A.Jr."/>
            <person name="Gilmour C.C."/>
            <person name="Elias D.A."/>
        </authorList>
    </citation>
    <scope>NUCLEOTIDE SEQUENCE [LARGE SCALE GENOMIC DNA]</scope>
    <source>
        <strain evidence="2 3">DSM 2059</strain>
    </source>
</reference>
<evidence type="ECO:0000313" key="2">
    <source>
        <dbReference type="EMBL" id="EPR34828.1"/>
    </source>
</evidence>
<dbReference type="AlphaFoldDB" id="S7URA8"/>
<dbReference type="InterPro" id="IPR017853">
    <property type="entry name" value="GH"/>
</dbReference>
<accession>S7URA8</accession>
<dbReference type="Proteomes" id="UP000014977">
    <property type="component" value="Unassembled WGS sequence"/>
</dbReference>
<gene>
    <name evidence="2" type="ORF">dsmv_3207</name>
</gene>
<dbReference type="GO" id="GO:0005975">
    <property type="term" value="P:carbohydrate metabolic process"/>
    <property type="evidence" value="ECO:0007669"/>
    <property type="project" value="InterPro"/>
</dbReference>
<sequence>MTEQMTLLPLHRLGPRETSPRVVNFSILMPWISADSGYRMWVKIIHEHDQFLQEIAPERFEMTHGEDPDYGDIWRAEVDIGARPKAHAASRWGEPGKYVYRYLLEHPDISGDVDWIIDPFAREFGVGKLSAITIGYVPYQWSEAETHWTVPILSDLVLYELMISEFGGDIDRTIDRLDYLADLGINGIEIMPVSNTANTVDWGFLPIGYFGVDERFGNRKNFQRLIDAAHQRGIAVILDAVYGHTSESFPYSYLYRRLGFNENPFMGSFAKNYFGESTDFRHAFTRNFFFTVNHHWLDCYHIDGFRYDCVPNYWDGPMGQGYAALVYHTFQHLKAKTAEGGHWRRFAGDEGIRLIQCAEQLEAPREILETSYSTCTWQNETLEAARRATLGNPSDLESLGLRFGLFQYPTEVTSGGDSLAKSALQYIENHDHSRFVCNFGILNRDRSDLLSEGDRGLWFKTQPYLIGLMTAKGIPMIWQGQEFAENYAVPEHGWGRILMFRPVRWDYFYDPIGKRVISLVRKLIRIRRNRIQMRCGEHYFYNHFNRYQSKGVMLFARCWEAQFSLVALNFGDQEQRVSFSFPFAGDYIEELHGEDNLANIAQKQVVWLTVPSNYGRIWTIVTAE</sequence>
<dbReference type="InterPro" id="IPR006047">
    <property type="entry name" value="GH13_cat_dom"/>
</dbReference>
<evidence type="ECO:0000313" key="3">
    <source>
        <dbReference type="Proteomes" id="UP000014977"/>
    </source>
</evidence>
<dbReference type="eggNOG" id="COG1523">
    <property type="taxonomic scope" value="Bacteria"/>
</dbReference>
<feature type="domain" description="Glycosyl hydrolase family 13 catalytic" evidence="1">
    <location>
        <begin position="156"/>
        <end position="527"/>
    </location>
</feature>
<dbReference type="SUPFAM" id="SSF51011">
    <property type="entry name" value="Glycosyl hydrolase domain"/>
    <property type="match status" value="1"/>
</dbReference>
<dbReference type="Gene3D" id="2.60.40.1180">
    <property type="entry name" value="Golgi alpha-mannosidase II"/>
    <property type="match status" value="1"/>
</dbReference>
<dbReference type="RefSeq" id="WP_020878297.1">
    <property type="nucleotide sequence ID" value="NZ_ATHJ01000110.1"/>
</dbReference>
<dbReference type="PATRIC" id="fig|1121405.3.peg.3682"/>
<evidence type="ECO:0000259" key="1">
    <source>
        <dbReference type="SMART" id="SM00642"/>
    </source>
</evidence>
<comment type="caution">
    <text evidence="2">The sequence shown here is derived from an EMBL/GenBank/DDBJ whole genome shotgun (WGS) entry which is preliminary data.</text>
</comment>
<dbReference type="InterPro" id="IPR013780">
    <property type="entry name" value="Glyco_hydro_b"/>
</dbReference>